<keyword evidence="1" id="KW-0547">Nucleotide-binding</keyword>
<protein>
    <submittedName>
        <fullName evidence="1">DNA helicase UvrD</fullName>
    </submittedName>
</protein>
<dbReference type="PANTHER" id="PTHR40084:SF1">
    <property type="entry name" value="PHOSPHOTRANSFERASE"/>
    <property type="match status" value="1"/>
</dbReference>
<dbReference type="Proteomes" id="UP000236845">
    <property type="component" value="Unassembled WGS sequence"/>
</dbReference>
<dbReference type="AlphaFoldDB" id="A0A2H0YQQ5"/>
<dbReference type="EMBL" id="PEXW01000024">
    <property type="protein sequence ID" value="PIS40835.1"/>
    <property type="molecule type" value="Genomic_DNA"/>
</dbReference>
<keyword evidence="1" id="KW-0378">Hydrolase</keyword>
<dbReference type="PANTHER" id="PTHR40084">
    <property type="entry name" value="PHOSPHOHYDROLASE, PHP FAMILY"/>
    <property type="match status" value="1"/>
</dbReference>
<evidence type="ECO:0000313" key="2">
    <source>
        <dbReference type="Proteomes" id="UP000236845"/>
    </source>
</evidence>
<dbReference type="GO" id="GO:0004386">
    <property type="term" value="F:helicase activity"/>
    <property type="evidence" value="ECO:0007669"/>
    <property type="project" value="UniProtKB-KW"/>
</dbReference>
<evidence type="ECO:0000313" key="1">
    <source>
        <dbReference type="EMBL" id="PIS40835.1"/>
    </source>
</evidence>
<name>A0A2H0YQQ5_9BACT</name>
<keyword evidence="1" id="KW-0347">Helicase</keyword>
<dbReference type="CDD" id="cd19067">
    <property type="entry name" value="PfuEndoQ-like"/>
    <property type="match status" value="1"/>
</dbReference>
<dbReference type="Gene3D" id="3.20.20.140">
    <property type="entry name" value="Metal-dependent hydrolases"/>
    <property type="match status" value="1"/>
</dbReference>
<dbReference type="SUPFAM" id="SSF89550">
    <property type="entry name" value="PHP domain-like"/>
    <property type="match status" value="1"/>
</dbReference>
<comment type="caution">
    <text evidence="1">The sequence shown here is derived from an EMBL/GenBank/DDBJ whole genome shotgun (WGS) entry which is preliminary data.</text>
</comment>
<keyword evidence="1" id="KW-0067">ATP-binding</keyword>
<reference evidence="2" key="1">
    <citation type="submission" date="2017-09" db="EMBL/GenBank/DDBJ databases">
        <title>Depth-based differentiation of microbial function through sediment-hosted aquifers and enrichment of novel symbionts in the deep terrestrial subsurface.</title>
        <authorList>
            <person name="Probst A.J."/>
            <person name="Ladd B."/>
            <person name="Jarett J.K."/>
            <person name="Geller-Mcgrath D.E."/>
            <person name="Sieber C.M.K."/>
            <person name="Emerson J.B."/>
            <person name="Anantharaman K."/>
            <person name="Thomas B.C."/>
            <person name="Malmstrom R."/>
            <person name="Stieglmeier M."/>
            <person name="Klingl A."/>
            <person name="Woyke T."/>
            <person name="Ryan C.M."/>
            <person name="Banfield J.F."/>
        </authorList>
    </citation>
    <scope>NUCLEOTIDE SEQUENCE [LARGE SCALE GENOMIC DNA]</scope>
</reference>
<dbReference type="InterPro" id="IPR016195">
    <property type="entry name" value="Pol/histidinol_Pase-like"/>
</dbReference>
<sequence length="428" mass="48082">MKLIADLHVHSRFSRAVSRDMTLPNMHEWASYKGIGLVGTGDFTHPTWFSEMRERLRPTADGLLELKPSFRSKSAIANPLFIPTTELSCIYTEFEKTRRIHLVILAPDLSTVEKINKELDKDFNLKSDGRPILGISAHDLTEKLLKVDKSLIIIPAHVWTPWFSIFGSASGYDSAKECFRDLLDKIPAIETGLSSDPAMNWRLSQLDKFNIVSAGDSHSPRKLGREATVFELEKFGFKELTQALWFNPLANDKKSQNYILETLEFFPEEGKYHLDGHAKCQQRLTPAQTKKLGGVCPVCKKPITVGVLSRVEKLADRPEGYKNSARPAYRTLVPLEEAIGEALDVGPGSKSVQQIWTLLIKELQGEFNVLLETPIAEIKTLSQEIVAEAVSRVRSGKLIIEGGYDGIFGTVKIFNNKERKKLEQTSLF</sequence>
<accession>A0A2H0YQQ5</accession>
<organism evidence="1 2">
    <name type="scientific">Candidatus Kerfeldbacteria bacterium CG08_land_8_20_14_0_20_43_14</name>
    <dbReference type="NCBI Taxonomy" id="2014246"/>
    <lineage>
        <taxon>Bacteria</taxon>
        <taxon>Candidatus Kerfeldiibacteriota</taxon>
    </lineage>
</organism>
<gene>
    <name evidence="1" type="ORF">COT26_01220</name>
</gene>
<proteinExistence type="predicted"/>